<dbReference type="EMBL" id="JAELUQ010000013">
    <property type="protein sequence ID" value="KAG7404286.1"/>
    <property type="molecule type" value="Genomic_DNA"/>
</dbReference>
<evidence type="ECO:0000313" key="6">
    <source>
        <dbReference type="Proteomes" id="UP000694050"/>
    </source>
</evidence>
<gene>
    <name evidence="5" type="ORF">Forpe1208_v003617</name>
    <name evidence="4" type="ORF">Forpe1208_v015727</name>
</gene>
<keyword evidence="3" id="KW-0472">Membrane</keyword>
<evidence type="ECO:0000256" key="1">
    <source>
        <dbReference type="ARBA" id="ARBA00022737"/>
    </source>
</evidence>
<evidence type="ECO:0000256" key="2">
    <source>
        <dbReference type="SAM" id="MobiDB-lite"/>
    </source>
</evidence>
<organism evidence="4 6">
    <name type="scientific">Fusarium oxysporum f. sp. rapae</name>
    <dbReference type="NCBI Taxonomy" id="485398"/>
    <lineage>
        <taxon>Eukaryota</taxon>
        <taxon>Fungi</taxon>
        <taxon>Dikarya</taxon>
        <taxon>Ascomycota</taxon>
        <taxon>Pezizomycotina</taxon>
        <taxon>Sordariomycetes</taxon>
        <taxon>Hypocreomycetidae</taxon>
        <taxon>Hypocreales</taxon>
        <taxon>Nectriaceae</taxon>
        <taxon>Fusarium</taxon>
        <taxon>Fusarium oxysporum species complex</taxon>
    </lineage>
</organism>
<feature type="compositionally biased region" description="Polar residues" evidence="2">
    <location>
        <begin position="430"/>
        <end position="439"/>
    </location>
</feature>
<feature type="transmembrane region" description="Helical" evidence="3">
    <location>
        <begin position="392"/>
        <end position="414"/>
    </location>
</feature>
<evidence type="ECO:0000313" key="5">
    <source>
        <dbReference type="EMBL" id="KAG7418850.1"/>
    </source>
</evidence>
<accession>A0A8J5TXZ3</accession>
<feature type="region of interest" description="Disordered" evidence="2">
    <location>
        <begin position="364"/>
        <end position="386"/>
    </location>
</feature>
<dbReference type="PANTHER" id="PTHR47435:SF4">
    <property type="entry name" value="KELCH REPEAT PROTEIN (AFU_ORTHOLOGUE AFUA_5G12780)"/>
    <property type="match status" value="1"/>
</dbReference>
<comment type="caution">
    <text evidence="4">The sequence shown here is derived from an EMBL/GenBank/DDBJ whole genome shotgun (WGS) entry which is preliminary data.</text>
</comment>
<proteinExistence type="predicted"/>
<keyword evidence="3" id="KW-0812">Transmembrane</keyword>
<feature type="region of interest" description="Disordered" evidence="2">
    <location>
        <begin position="424"/>
        <end position="493"/>
    </location>
</feature>
<keyword evidence="1" id="KW-0677">Repeat</keyword>
<reference evidence="4" key="1">
    <citation type="submission" date="2021-04" db="EMBL/GenBank/DDBJ databases">
        <title>First draft genome resource for Brassicaceae pathogens Fusarium oxysporum f. sp. raphani and Fusarium oxysporum f. sp. rapae.</title>
        <authorList>
            <person name="Asai S."/>
        </authorList>
    </citation>
    <scope>NUCLEOTIDE SEQUENCE</scope>
    <source>
        <strain evidence="4">Tf1208</strain>
    </source>
</reference>
<evidence type="ECO:0000313" key="4">
    <source>
        <dbReference type="EMBL" id="KAG7404286.1"/>
    </source>
</evidence>
<evidence type="ECO:0000256" key="3">
    <source>
        <dbReference type="SAM" id="Phobius"/>
    </source>
</evidence>
<dbReference type="EMBL" id="JAELUQ010000002">
    <property type="protein sequence ID" value="KAG7418850.1"/>
    <property type="molecule type" value="Genomic_DNA"/>
</dbReference>
<keyword evidence="3" id="KW-1133">Transmembrane helix</keyword>
<name>A0A8J5TXZ3_FUSOX</name>
<dbReference type="PANTHER" id="PTHR47435">
    <property type="entry name" value="KELCH REPEAT PROTEIN (AFU_ORTHOLOGUE AFUA_5G12780)"/>
    <property type="match status" value="1"/>
</dbReference>
<dbReference type="AlphaFoldDB" id="A0A8J5TXZ3"/>
<sequence>MSSLADQLVSIPTVSGGVLWGDDINKRFYLFGGELNNGLPDSYHLLSYDILYDKWDDFGAPDISPPPDIASYGAGVGVSETGMGYYYGGWISNASMSGWRQPRTMSSNFYTYAYDTKAFTQGYGPDKSPRAEGAMVWIPAGDPRGLIVYLGGIVDPHGNGTVAPQPFDKIFVYDATGNLWSTQTATGEIPQNRAQFCVDVAWAPDNSSFNIYLWGGLSVPPPVVNTTSFNDVYVLSLPSFIWMKIYPYHHGNATLGKTGHYSASCNMVKSMSQMLVIGGTYTDMDDCDLAYDIWAQHNLWTGTFRNEGDIEMYWAQYEPNVSSNAVPPDVYKVVGGNKDGGATLERPKAGFDSGNKPLEELLGQRPDIPQRTPSRHIPVPTPSRSGNLSTGAIVGIAIGSAMGLLLILLVWYYVGRRVIRRREERRRSEMTQPSYSVVGSSVGAPSMVSHDTSMRPWGGSPQLATPPPPSELPTEQDRNIDGVSELPPAENGR</sequence>
<dbReference type="Proteomes" id="UP000694050">
    <property type="component" value="Unassembled WGS sequence"/>
</dbReference>
<protein>
    <submittedName>
        <fullName evidence="4">Kelch repeat-containing protein</fullName>
    </submittedName>
</protein>